<proteinExistence type="predicted"/>
<reference evidence="2" key="1">
    <citation type="submission" date="2022-11" db="UniProtKB">
        <authorList>
            <consortium name="WormBaseParasite"/>
        </authorList>
    </citation>
    <scope>IDENTIFICATION</scope>
</reference>
<keyword evidence="1" id="KW-1185">Reference proteome</keyword>
<dbReference type="AlphaFoldDB" id="A0A914NF15"/>
<organism evidence="1 2">
    <name type="scientific">Meloidogyne incognita</name>
    <name type="common">Southern root-knot nematode worm</name>
    <name type="synonym">Oxyuris incognita</name>
    <dbReference type="NCBI Taxonomy" id="6306"/>
    <lineage>
        <taxon>Eukaryota</taxon>
        <taxon>Metazoa</taxon>
        <taxon>Ecdysozoa</taxon>
        <taxon>Nematoda</taxon>
        <taxon>Chromadorea</taxon>
        <taxon>Rhabditida</taxon>
        <taxon>Tylenchina</taxon>
        <taxon>Tylenchomorpha</taxon>
        <taxon>Tylenchoidea</taxon>
        <taxon>Meloidogynidae</taxon>
        <taxon>Meloidogyninae</taxon>
        <taxon>Meloidogyne</taxon>
        <taxon>Meloidogyne incognita group</taxon>
    </lineage>
</organism>
<protein>
    <submittedName>
        <fullName evidence="2">Uncharacterized protein</fullName>
    </submittedName>
</protein>
<accession>A0A914NF15</accession>
<name>A0A914NF15_MELIC</name>
<sequence>MPNLEDIGKGMLVDLHISRIYQCNLQKVIHINHQALMSSRTVEEVLGHMQVEVPGHMRVEGCISRRLCWRRRRNVRWRCWLLRGNICWWSGCNRNINRWRFCSCWRIWLRCWSISGRRINWRNKSWRSTGKFRNWCFISSETILKWTTTYNKN</sequence>
<dbReference type="WBParaSite" id="Minc3s05935g39055">
    <property type="protein sequence ID" value="Minc3s05935g39055"/>
    <property type="gene ID" value="Minc3s05935g39055"/>
</dbReference>
<evidence type="ECO:0000313" key="2">
    <source>
        <dbReference type="WBParaSite" id="Minc3s05935g39055"/>
    </source>
</evidence>
<evidence type="ECO:0000313" key="1">
    <source>
        <dbReference type="Proteomes" id="UP000887563"/>
    </source>
</evidence>
<dbReference type="Proteomes" id="UP000887563">
    <property type="component" value="Unplaced"/>
</dbReference>